<evidence type="ECO:0000256" key="12">
    <source>
        <dbReference type="SAM" id="MobiDB-lite"/>
    </source>
</evidence>
<dbReference type="RefSeq" id="XP_002111037.1">
    <property type="nucleotide sequence ID" value="XM_002111001.1"/>
</dbReference>
<dbReference type="Pfam" id="PF00176">
    <property type="entry name" value="SNF2-rel_dom"/>
    <property type="match status" value="1"/>
</dbReference>
<evidence type="ECO:0000256" key="9">
    <source>
        <dbReference type="ARBA" id="ARBA00023163"/>
    </source>
</evidence>
<keyword evidence="3" id="KW-0677">Repeat</keyword>
<feature type="compositionally biased region" description="Basic and acidic residues" evidence="12">
    <location>
        <begin position="1367"/>
        <end position="1384"/>
    </location>
</feature>
<feature type="region of interest" description="Disordered" evidence="12">
    <location>
        <begin position="1354"/>
        <end position="1434"/>
    </location>
</feature>
<feature type="domain" description="Chromo" evidence="13">
    <location>
        <begin position="321"/>
        <end position="386"/>
    </location>
</feature>
<comment type="catalytic activity">
    <reaction evidence="11">
        <text>ATP + H2O = ADP + phosphate + H(+)</text>
        <dbReference type="Rhea" id="RHEA:13065"/>
        <dbReference type="ChEBI" id="CHEBI:15377"/>
        <dbReference type="ChEBI" id="CHEBI:15378"/>
        <dbReference type="ChEBI" id="CHEBI:30616"/>
        <dbReference type="ChEBI" id="CHEBI:43474"/>
        <dbReference type="ChEBI" id="CHEBI:456216"/>
    </reaction>
</comment>
<evidence type="ECO:0000256" key="3">
    <source>
        <dbReference type="ARBA" id="ARBA00022737"/>
    </source>
</evidence>
<dbReference type="InterPro" id="IPR038718">
    <property type="entry name" value="SNF2-like_sf"/>
</dbReference>
<dbReference type="PROSITE" id="PS51194">
    <property type="entry name" value="HELICASE_CTER"/>
    <property type="match status" value="1"/>
</dbReference>
<dbReference type="SMART" id="SM01176">
    <property type="entry name" value="DUF4208"/>
    <property type="match status" value="1"/>
</dbReference>
<feature type="compositionally biased region" description="Polar residues" evidence="12">
    <location>
        <begin position="1399"/>
        <end position="1408"/>
    </location>
</feature>
<dbReference type="Pfam" id="PF13907">
    <property type="entry name" value="CHD1-like_C"/>
    <property type="match status" value="1"/>
</dbReference>
<feature type="domain" description="Chromo" evidence="13">
    <location>
        <begin position="203"/>
        <end position="296"/>
    </location>
</feature>
<evidence type="ECO:0000256" key="11">
    <source>
        <dbReference type="ARBA" id="ARBA00049360"/>
    </source>
</evidence>
<keyword evidence="17" id="KW-1185">Reference proteome</keyword>
<evidence type="ECO:0000313" key="17">
    <source>
        <dbReference type="Proteomes" id="UP000009022"/>
    </source>
</evidence>
<evidence type="ECO:0000256" key="8">
    <source>
        <dbReference type="ARBA" id="ARBA00023125"/>
    </source>
</evidence>
<evidence type="ECO:0000259" key="15">
    <source>
        <dbReference type="PROSITE" id="PS51194"/>
    </source>
</evidence>
<accession>B3RSE5</accession>
<evidence type="ECO:0000259" key="14">
    <source>
        <dbReference type="PROSITE" id="PS51192"/>
    </source>
</evidence>
<dbReference type="PANTHER" id="PTHR45623">
    <property type="entry name" value="CHROMODOMAIN-HELICASE-DNA-BINDING PROTEIN 3-RELATED-RELATED"/>
    <property type="match status" value="1"/>
</dbReference>
<dbReference type="GO" id="GO:0003677">
    <property type="term" value="F:DNA binding"/>
    <property type="evidence" value="ECO:0000318"/>
    <property type="project" value="GO_Central"/>
</dbReference>
<dbReference type="SMART" id="SM00487">
    <property type="entry name" value="DEXDc"/>
    <property type="match status" value="1"/>
</dbReference>
<feature type="domain" description="Helicase C-terminal" evidence="15">
    <location>
        <begin position="720"/>
        <end position="867"/>
    </location>
</feature>
<dbReference type="InterPro" id="IPR014001">
    <property type="entry name" value="Helicase_ATP-bd"/>
</dbReference>
<dbReference type="InterPro" id="IPR001650">
    <property type="entry name" value="Helicase_C-like"/>
</dbReference>
<dbReference type="Proteomes" id="UP000009022">
    <property type="component" value="Unassembled WGS sequence"/>
</dbReference>
<dbReference type="Gene3D" id="2.40.50.40">
    <property type="match status" value="2"/>
</dbReference>
<dbReference type="InterPro" id="IPR000953">
    <property type="entry name" value="Chromo/chromo_shadow_dom"/>
</dbReference>
<dbReference type="InParanoid" id="B3RSE5"/>
<dbReference type="InterPro" id="IPR000330">
    <property type="entry name" value="SNF2_N"/>
</dbReference>
<dbReference type="Pfam" id="PF00271">
    <property type="entry name" value="Helicase_C"/>
    <property type="match status" value="1"/>
</dbReference>
<dbReference type="InterPro" id="IPR023779">
    <property type="entry name" value="Chromodomain_CS"/>
</dbReference>
<keyword evidence="10" id="KW-0539">Nucleus</keyword>
<dbReference type="FunFam" id="3.40.50.10810:FF:000007">
    <property type="entry name" value="Chromodomain-helicase-DNA-binding protein 2 isoform 1"/>
    <property type="match status" value="1"/>
</dbReference>
<dbReference type="HOGENOM" id="CLU_000315_8_1_1"/>
<dbReference type="CTD" id="6752250"/>
<dbReference type="eggNOG" id="KOG0384">
    <property type="taxonomic scope" value="Eukaryota"/>
</dbReference>
<dbReference type="FunFam" id="2.40.50.40:FF:000014">
    <property type="entry name" value="Chromodomain-helicase-DNA-binding protein 2 isoform 1"/>
    <property type="match status" value="1"/>
</dbReference>
<feature type="compositionally biased region" description="Basic residues" evidence="12">
    <location>
        <begin position="1021"/>
        <end position="1032"/>
    </location>
</feature>
<feature type="compositionally biased region" description="Basic residues" evidence="12">
    <location>
        <begin position="128"/>
        <end position="142"/>
    </location>
</feature>
<feature type="compositionally biased region" description="Low complexity" evidence="12">
    <location>
        <begin position="156"/>
        <end position="166"/>
    </location>
</feature>
<dbReference type="InterPro" id="IPR049730">
    <property type="entry name" value="SNF2/RAD54-like_C"/>
</dbReference>
<dbReference type="Gene3D" id="1.10.10.60">
    <property type="entry name" value="Homeodomain-like"/>
    <property type="match status" value="1"/>
</dbReference>
<feature type="compositionally biased region" description="Basic and acidic residues" evidence="12">
    <location>
        <begin position="1128"/>
        <end position="1140"/>
    </location>
</feature>
<dbReference type="OMA" id="MLHAWCK"/>
<dbReference type="SMART" id="SM00298">
    <property type="entry name" value="CHROMO"/>
    <property type="match status" value="2"/>
</dbReference>
<evidence type="ECO:0000259" key="13">
    <source>
        <dbReference type="PROSITE" id="PS50013"/>
    </source>
</evidence>
<name>B3RSE5_TRIAD</name>
<evidence type="ECO:0000256" key="6">
    <source>
        <dbReference type="ARBA" id="ARBA00022840"/>
    </source>
</evidence>
<dbReference type="GO" id="GO:0042393">
    <property type="term" value="F:histone binding"/>
    <property type="evidence" value="ECO:0000318"/>
    <property type="project" value="GO_Central"/>
</dbReference>
<dbReference type="PROSITE" id="PS51192">
    <property type="entry name" value="HELICASE_ATP_BIND_1"/>
    <property type="match status" value="1"/>
</dbReference>
<feature type="compositionally biased region" description="Basic and acidic residues" evidence="12">
    <location>
        <begin position="1301"/>
        <end position="1317"/>
    </location>
</feature>
<comment type="similarity">
    <text evidence="2">Belongs to the SNF2/RAD54 helicase family.</text>
</comment>
<dbReference type="GO" id="GO:0034728">
    <property type="term" value="P:nucleosome organization"/>
    <property type="evidence" value="ECO:0000318"/>
    <property type="project" value="GO_Central"/>
</dbReference>
<dbReference type="InterPro" id="IPR056302">
    <property type="entry name" value="CHD1-2/Hrp3_HTH"/>
</dbReference>
<dbReference type="FunCoup" id="B3RSE5">
    <property type="interactions" value="2260"/>
</dbReference>
<sequence>MDINQEGKTSPDDYDFVDVTSRMTSGVVTQEFTNPTSMDVNSDLISLRRDTDFKLADADGLEYNRTPQKMRENDSIRKYWEESPEVYGIRRSGRERKEPTRLHIGNTSDSESVTRTKRKKSNNGNSHRGMKRKARSGKRSSSKSKGDSVSDEAYRASRISQRRAAANVSYKEESENDSTGSDELLNIQDKSNLSGTVVDEEYDTIEKILKHRVGRIGDTGANTTWYALKDRDHTPTEANPTDDDQTEIQYLVKFKDWANIHNTWESERSLKEQNVRGLKKLNNYIKREKEIDEWKQMVSPEDLEYFECQRQMIDELFSQYTQVERVIACRLIKQMTGGSTADYLVKWQGLPYADCTWEDGDLINRHFPNTIQAYYKRQENIKIPDKNCKVLRNRPKFVLLKSQPDYVGNSTHQLRDYQLDSLNWMIHAWCKENSIILADEMGLGKTIQVISFLSYLYHSHSLYGIFLLVVPLSTMTSWQREFELWAPDINVVVYLGDTKSRRMIRDYDWYNSNKRFKFNALLTTYEIVLKDKDILKSFKWACLAVDEAHRLKNDDSLLYRYLMEFKTDHRLLITGTPLQNSLKELWSLLHFIMEKRYDSWEKFKDSFMKDDGSSYMSLHQELQPYILRRVKKDVEKSLPAKVEQILRVEMTAIQKQYYRWIITRNYKALSKGAKGSLGGFINIMMELKKCCNHASLVKMEEKNNKDAIQSLLRGSGKMILLDKLLCRLKETGHRVLIFSQMVRMLDILAEYLQIKHFLFQRLDGSIRGDLRKQALDHFNADGSQDFCFLLSTRAGGLGLNLASADTVIIFDSDWNPQNDIQAQSRAHRIGQRKQNSVEEEIIERATKKMVLDHLVIQRMDTSGRTVLSKSSAPSSANFTKEEVDVILKFGVEELFKETDGEQDKKLQEMDLDEILQRAETQSIESTKNTPGMDLLSSFKVASFAMEEELPIDEDEKQSARDWSDIVPSDEIKKIEEEEQQREILKTILKPRNRKPINQLQLRFGGGALLESSDSNSDSEKRRGHNRRYKKRANHSDDTDSEADVGHEKGSKKKRGRPRSAVRDLVFGLTNTELRRFLRSYKKFGHPLGRIESIAIDAELQDKSMSDLANLAKSLQEKCSEAVRDFEEKASVDTSETKEAVSEGASADNKLESGKHDIEGKKKGAIVRLGGVSVNALAIVRHQNELEPLSKWIPSSNEEQKKFELPCLVKAVHWDLSWDSHDDAMLLVGIFRHGIGNWESIKEDPELGLSDKILQSGNSKPQGKHLQTRTEYLLKLLKHSERNKTVVIAPRPKKPKFKKRKELNDKADMTKTEGDPKNTKTFKSHGASNVRRNKKPKLDIASDGYENVKIENSVTGSKEKTKLKKKAAKNETGSKIEQQPKEYKEKKKVKKKKMAGTDSILDNGNTKSLSNDKKLTNLKISPKKRVKHTSALEKSAEDNASLPTLKLDNEAFVACKEKMRPVKRALKVLEQPMEDMPQEQQVSQTKECLLQIGDHISTVCHEFDANATKLWKSNLWIFVSNFTSFEAKQLHKVYKQAVKERETMKNRSYKEEIVGASRKASSR</sequence>
<feature type="compositionally biased region" description="Basic and acidic residues" evidence="12">
    <location>
        <begin position="1033"/>
        <end position="1048"/>
    </location>
</feature>
<dbReference type="PhylomeDB" id="B3RSE5"/>
<proteinExistence type="inferred from homology"/>
<dbReference type="Pfam" id="PF00385">
    <property type="entry name" value="Chromo"/>
    <property type="match status" value="1"/>
</dbReference>
<dbReference type="Pfam" id="PF18375">
    <property type="entry name" value="CDH1_2_SANT_HL1"/>
    <property type="match status" value="1"/>
</dbReference>
<comment type="subcellular location">
    <subcellularLocation>
        <location evidence="1">Nucleus</location>
    </subcellularLocation>
</comment>
<dbReference type="CDD" id="cd18666">
    <property type="entry name" value="CD1_tandem_CHD1-2_like"/>
    <property type="match status" value="1"/>
</dbReference>
<evidence type="ECO:0000256" key="10">
    <source>
        <dbReference type="ARBA" id="ARBA00023242"/>
    </source>
</evidence>
<dbReference type="OrthoDB" id="5857104at2759"/>
<feature type="compositionally biased region" description="Basic and acidic residues" evidence="12">
    <location>
        <begin position="144"/>
        <end position="155"/>
    </location>
</feature>
<dbReference type="GO" id="GO:0000785">
    <property type="term" value="C:chromatin"/>
    <property type="evidence" value="ECO:0000318"/>
    <property type="project" value="GO_Central"/>
</dbReference>
<dbReference type="GO" id="GO:0016887">
    <property type="term" value="F:ATP hydrolysis activity"/>
    <property type="evidence" value="ECO:0000318"/>
    <property type="project" value="GO_Central"/>
</dbReference>
<keyword evidence="9" id="KW-0804">Transcription</keyword>
<dbReference type="Gene3D" id="3.40.50.300">
    <property type="entry name" value="P-loop containing nucleotide triphosphate hydrolases"/>
    <property type="match status" value="1"/>
</dbReference>
<dbReference type="InterPro" id="IPR023780">
    <property type="entry name" value="Chromo_domain"/>
</dbReference>
<dbReference type="SUPFAM" id="SSF52540">
    <property type="entry name" value="P-loop containing nucleoside triphosphate hydrolases"/>
    <property type="match status" value="2"/>
</dbReference>
<dbReference type="KEGG" id="tad:TRIADDRAFT_54568"/>
<dbReference type="InterPro" id="IPR025260">
    <property type="entry name" value="CHD1-like_C"/>
</dbReference>
<dbReference type="GeneID" id="6752250"/>
<evidence type="ECO:0000256" key="2">
    <source>
        <dbReference type="ARBA" id="ARBA00007025"/>
    </source>
</evidence>
<feature type="region of interest" description="Disordered" evidence="12">
    <location>
        <begin position="91"/>
        <end position="187"/>
    </location>
</feature>
<keyword evidence="5" id="KW-0378">Hydrolase</keyword>
<dbReference type="PANTHER" id="PTHR45623:SF14">
    <property type="entry name" value="CHROMODOMAIN-HELICASE-DNA-BINDING PROTEIN 1"/>
    <property type="match status" value="1"/>
</dbReference>
<evidence type="ECO:0000256" key="7">
    <source>
        <dbReference type="ARBA" id="ARBA00023015"/>
    </source>
</evidence>
<protein>
    <submittedName>
        <fullName evidence="16">Uncharacterized protein</fullName>
    </submittedName>
</protein>
<dbReference type="SUPFAM" id="SSF54160">
    <property type="entry name" value="Chromo domain-like"/>
    <property type="match status" value="2"/>
</dbReference>
<organism evidence="16 17">
    <name type="scientific">Trichoplax adhaerens</name>
    <name type="common">Trichoplax reptans</name>
    <dbReference type="NCBI Taxonomy" id="10228"/>
    <lineage>
        <taxon>Eukaryota</taxon>
        <taxon>Metazoa</taxon>
        <taxon>Placozoa</taxon>
        <taxon>Uniplacotomia</taxon>
        <taxon>Trichoplacea</taxon>
        <taxon>Trichoplacidae</taxon>
        <taxon>Trichoplax</taxon>
    </lineage>
</organism>
<dbReference type="Pfam" id="PF23588">
    <property type="entry name" value="HTH_CHD1_Hrp3"/>
    <property type="match status" value="1"/>
</dbReference>
<dbReference type="GO" id="GO:0003682">
    <property type="term" value="F:chromatin binding"/>
    <property type="evidence" value="ECO:0000318"/>
    <property type="project" value="GO_Central"/>
</dbReference>
<dbReference type="GO" id="GO:0005634">
    <property type="term" value="C:nucleus"/>
    <property type="evidence" value="ECO:0000318"/>
    <property type="project" value="GO_Central"/>
</dbReference>
<reference evidence="16 17" key="1">
    <citation type="journal article" date="2008" name="Nature">
        <title>The Trichoplax genome and the nature of placozoans.</title>
        <authorList>
            <person name="Srivastava M."/>
            <person name="Begovic E."/>
            <person name="Chapman J."/>
            <person name="Putnam N.H."/>
            <person name="Hellsten U."/>
            <person name="Kawashima T."/>
            <person name="Kuo A."/>
            <person name="Mitros T."/>
            <person name="Salamov A."/>
            <person name="Carpenter M.L."/>
            <person name="Signorovitch A.Y."/>
            <person name="Moreno M.A."/>
            <person name="Kamm K."/>
            <person name="Grimwood J."/>
            <person name="Schmutz J."/>
            <person name="Shapiro H."/>
            <person name="Grigoriev I.V."/>
            <person name="Buss L.W."/>
            <person name="Schierwater B."/>
            <person name="Dellaporta S.L."/>
            <person name="Rokhsar D.S."/>
        </authorList>
    </citation>
    <scope>NUCLEOTIDE SEQUENCE [LARGE SCALE GENOMIC DNA]</scope>
    <source>
        <strain evidence="16 17">Grell-BS-1999</strain>
    </source>
</reference>
<feature type="region of interest" description="Disordered" evidence="12">
    <location>
        <begin position="1292"/>
        <end position="1328"/>
    </location>
</feature>
<dbReference type="InterPro" id="IPR016197">
    <property type="entry name" value="Chromo-like_dom_sf"/>
</dbReference>
<keyword evidence="6" id="KW-0067">ATP-binding</keyword>
<feature type="region of interest" description="Disordered" evidence="12">
    <location>
        <begin position="1128"/>
        <end position="1154"/>
    </location>
</feature>
<dbReference type="STRING" id="10228.B3RSE5"/>
<keyword evidence="7" id="KW-0805">Transcription regulation</keyword>
<keyword evidence="4" id="KW-0547">Nucleotide-binding</keyword>
<dbReference type="GO" id="GO:0005524">
    <property type="term" value="F:ATP binding"/>
    <property type="evidence" value="ECO:0007669"/>
    <property type="project" value="UniProtKB-KW"/>
</dbReference>
<evidence type="ECO:0000313" key="16">
    <source>
        <dbReference type="EMBL" id="EDV27041.1"/>
    </source>
</evidence>
<keyword evidence="8" id="KW-0238">DNA-binding</keyword>
<dbReference type="Gene3D" id="6.10.140.1440">
    <property type="match status" value="1"/>
</dbReference>
<dbReference type="InterPro" id="IPR027417">
    <property type="entry name" value="P-loop_NTPase"/>
</dbReference>
<dbReference type="EMBL" id="DS985243">
    <property type="protein sequence ID" value="EDV27041.1"/>
    <property type="molecule type" value="Genomic_DNA"/>
</dbReference>
<dbReference type="Gene3D" id="3.40.50.10810">
    <property type="entry name" value="Tandem AAA-ATPase domain"/>
    <property type="match status" value="1"/>
</dbReference>
<feature type="region of interest" description="Disordered" evidence="12">
    <location>
        <begin position="1007"/>
        <end position="1059"/>
    </location>
</feature>
<feature type="compositionally biased region" description="Basic residues" evidence="12">
    <location>
        <begin position="1049"/>
        <end position="1059"/>
    </location>
</feature>
<dbReference type="SMART" id="SM00490">
    <property type="entry name" value="HELICc"/>
    <property type="match status" value="1"/>
</dbReference>
<dbReference type="PROSITE" id="PS00598">
    <property type="entry name" value="CHROMO_1"/>
    <property type="match status" value="1"/>
</dbReference>
<feature type="domain" description="Helicase ATP-binding" evidence="14">
    <location>
        <begin position="426"/>
        <end position="595"/>
    </location>
</feature>
<gene>
    <name evidence="16" type="ORF">TRIADDRAFT_54568</name>
</gene>
<dbReference type="GO" id="GO:0140658">
    <property type="term" value="F:ATP-dependent chromatin remodeler activity"/>
    <property type="evidence" value="ECO:0000318"/>
    <property type="project" value="GO_Central"/>
</dbReference>
<dbReference type="CDD" id="cd18793">
    <property type="entry name" value="SF2_C_SNF"/>
    <property type="match status" value="1"/>
</dbReference>
<dbReference type="PROSITE" id="PS50013">
    <property type="entry name" value="CHROMO_2"/>
    <property type="match status" value="2"/>
</dbReference>
<evidence type="ECO:0000256" key="5">
    <source>
        <dbReference type="ARBA" id="ARBA00022801"/>
    </source>
</evidence>
<evidence type="ECO:0000256" key="1">
    <source>
        <dbReference type="ARBA" id="ARBA00004123"/>
    </source>
</evidence>
<dbReference type="InterPro" id="IPR040793">
    <property type="entry name" value="CDH1_2_SANT_HL1"/>
</dbReference>
<evidence type="ECO:0000256" key="4">
    <source>
        <dbReference type="ARBA" id="ARBA00022741"/>
    </source>
</evidence>